<organism evidence="2">
    <name type="scientific">Oryza nivara</name>
    <name type="common">Indian wild rice</name>
    <name type="synonym">Oryza sativa f. spontanea</name>
    <dbReference type="NCBI Taxonomy" id="4536"/>
    <lineage>
        <taxon>Eukaryota</taxon>
        <taxon>Viridiplantae</taxon>
        <taxon>Streptophyta</taxon>
        <taxon>Embryophyta</taxon>
        <taxon>Tracheophyta</taxon>
        <taxon>Spermatophyta</taxon>
        <taxon>Magnoliopsida</taxon>
        <taxon>Liliopsida</taxon>
        <taxon>Poales</taxon>
        <taxon>Poaceae</taxon>
        <taxon>BOP clade</taxon>
        <taxon>Oryzoideae</taxon>
        <taxon>Oryzeae</taxon>
        <taxon>Oryzinae</taxon>
        <taxon>Oryza</taxon>
    </lineage>
</organism>
<keyword evidence="3" id="KW-1185">Reference proteome</keyword>
<dbReference type="EnsemblPlants" id="ONIVA02G10200.1">
    <property type="protein sequence ID" value="ONIVA02G10200.1"/>
    <property type="gene ID" value="ONIVA02G10200"/>
</dbReference>
<protein>
    <submittedName>
        <fullName evidence="2">Uncharacterized protein</fullName>
    </submittedName>
</protein>
<feature type="region of interest" description="Disordered" evidence="1">
    <location>
        <begin position="1"/>
        <end position="155"/>
    </location>
</feature>
<dbReference type="HOGENOM" id="CLU_1698327_0_0_1"/>
<evidence type="ECO:0000313" key="2">
    <source>
        <dbReference type="EnsemblPlants" id="ONIVA02G10200.1"/>
    </source>
</evidence>
<feature type="compositionally biased region" description="Low complexity" evidence="1">
    <location>
        <begin position="114"/>
        <end position="137"/>
    </location>
</feature>
<accession>A0A0E0G3R4</accession>
<feature type="compositionally biased region" description="Low complexity" evidence="1">
    <location>
        <begin position="77"/>
        <end position="97"/>
    </location>
</feature>
<reference evidence="2" key="2">
    <citation type="submission" date="2018-04" db="EMBL/GenBank/DDBJ databases">
        <title>OnivRS2 (Oryza nivara Reference Sequence Version 2).</title>
        <authorList>
            <person name="Zhang J."/>
            <person name="Kudrna D."/>
            <person name="Lee S."/>
            <person name="Talag J."/>
            <person name="Rajasekar S."/>
            <person name="Welchert J."/>
            <person name="Hsing Y.-I."/>
            <person name="Wing R.A."/>
        </authorList>
    </citation>
    <scope>NUCLEOTIDE SEQUENCE [LARGE SCALE GENOMIC DNA]</scope>
    <source>
        <strain evidence="2">SL10</strain>
    </source>
</reference>
<feature type="compositionally biased region" description="Basic residues" evidence="1">
    <location>
        <begin position="50"/>
        <end position="63"/>
    </location>
</feature>
<evidence type="ECO:0000313" key="3">
    <source>
        <dbReference type="Proteomes" id="UP000006591"/>
    </source>
</evidence>
<dbReference type="Gramene" id="ONIVA02G10200.1">
    <property type="protein sequence ID" value="ONIVA02G10200.1"/>
    <property type="gene ID" value="ONIVA02G10200"/>
</dbReference>
<dbReference type="AlphaFoldDB" id="A0A0E0G3R4"/>
<name>A0A0E0G3R4_ORYNI</name>
<sequence>METGGRGSTEDAGMDGDRESRSTSPFYSPIPLHHPRSKRELGDEAWSSGRRPRARRQQRRRPRQQQCRHTSVGAGAGVVVVGNDGEAEPTAAAATDVAAREQGSGDGVDGAGSQRLLADAAQPPADRPSPRSSSPCALREREEEENYMRVPQFFN</sequence>
<evidence type="ECO:0000256" key="1">
    <source>
        <dbReference type="SAM" id="MobiDB-lite"/>
    </source>
</evidence>
<dbReference type="Proteomes" id="UP000006591">
    <property type="component" value="Chromosome 2"/>
</dbReference>
<proteinExistence type="predicted"/>
<reference evidence="2" key="1">
    <citation type="submission" date="2015-04" db="UniProtKB">
        <authorList>
            <consortium name="EnsemblPlants"/>
        </authorList>
    </citation>
    <scope>IDENTIFICATION</scope>
    <source>
        <strain evidence="2">SL10</strain>
    </source>
</reference>